<dbReference type="InterPro" id="IPR031127">
    <property type="entry name" value="E3_UB_ligase_RBR"/>
</dbReference>
<dbReference type="PANTHER" id="PTHR11685">
    <property type="entry name" value="RBR FAMILY RING FINGER AND IBR DOMAIN-CONTAINING"/>
    <property type="match status" value="1"/>
</dbReference>
<dbReference type="Pfam" id="PF01485">
    <property type="entry name" value="IBR"/>
    <property type="match status" value="1"/>
</dbReference>
<evidence type="ECO:0000313" key="14">
    <source>
        <dbReference type="EMBL" id="EAR85511.2"/>
    </source>
</evidence>
<gene>
    <name evidence="14" type="ORF">TTHERM_00442610</name>
</gene>
<dbReference type="eggNOG" id="KOG1815">
    <property type="taxonomic scope" value="Eukaryota"/>
</dbReference>
<dbReference type="OrthoDB" id="313082at2759"/>
<dbReference type="KEGG" id="tet:TTHERM_00442610"/>
<evidence type="ECO:0000256" key="8">
    <source>
        <dbReference type="ARBA" id="ARBA00022833"/>
    </source>
</evidence>
<dbReference type="InterPro" id="IPR001841">
    <property type="entry name" value="Znf_RING"/>
</dbReference>
<evidence type="ECO:0000313" key="15">
    <source>
        <dbReference type="Proteomes" id="UP000009168"/>
    </source>
</evidence>
<dbReference type="InterPro" id="IPR044066">
    <property type="entry name" value="TRIAD_supradom"/>
</dbReference>
<keyword evidence="3" id="KW-0808">Transferase</keyword>
<dbReference type="EC" id="2.3.2.31" evidence="2"/>
<dbReference type="InterPro" id="IPR013083">
    <property type="entry name" value="Znf_RING/FYVE/PHD"/>
</dbReference>
<dbReference type="Pfam" id="PF22191">
    <property type="entry name" value="IBR_1"/>
    <property type="match status" value="1"/>
</dbReference>
<keyword evidence="15" id="KW-1185">Reference proteome</keyword>
<dbReference type="GO" id="GO:0016567">
    <property type="term" value="P:protein ubiquitination"/>
    <property type="evidence" value="ECO:0007669"/>
    <property type="project" value="InterPro"/>
</dbReference>
<dbReference type="Proteomes" id="UP000009168">
    <property type="component" value="Unassembled WGS sequence"/>
</dbReference>
<evidence type="ECO:0000256" key="4">
    <source>
        <dbReference type="ARBA" id="ARBA00022723"/>
    </source>
</evidence>
<evidence type="ECO:0000256" key="1">
    <source>
        <dbReference type="ARBA" id="ARBA00001798"/>
    </source>
</evidence>
<feature type="domain" description="RING-type" evidence="12">
    <location>
        <begin position="124"/>
        <end position="171"/>
    </location>
</feature>
<evidence type="ECO:0000256" key="3">
    <source>
        <dbReference type="ARBA" id="ARBA00022679"/>
    </source>
</evidence>
<keyword evidence="8" id="KW-0862">Zinc</keyword>
<keyword evidence="7" id="KW-0833">Ubl conjugation pathway</keyword>
<dbReference type="GO" id="GO:0061630">
    <property type="term" value="F:ubiquitin protein ligase activity"/>
    <property type="evidence" value="ECO:0007669"/>
    <property type="project" value="UniProtKB-EC"/>
</dbReference>
<feature type="compositionally biased region" description="Acidic residues" evidence="11">
    <location>
        <begin position="1"/>
        <end position="13"/>
    </location>
</feature>
<evidence type="ECO:0000259" key="12">
    <source>
        <dbReference type="PROSITE" id="PS50089"/>
    </source>
</evidence>
<dbReference type="GeneID" id="7837437"/>
<dbReference type="PROSITE" id="PS50089">
    <property type="entry name" value="ZF_RING_2"/>
    <property type="match status" value="1"/>
</dbReference>
<dbReference type="GO" id="GO:0008270">
    <property type="term" value="F:zinc ion binding"/>
    <property type="evidence" value="ECO:0007669"/>
    <property type="project" value="UniProtKB-KW"/>
</dbReference>
<feature type="coiled-coil region" evidence="10">
    <location>
        <begin position="365"/>
        <end position="399"/>
    </location>
</feature>
<protein>
    <recommendedName>
        <fullName evidence="2">RBR-type E3 ubiquitin transferase</fullName>
        <ecNumber evidence="2">2.3.2.31</ecNumber>
    </recommendedName>
</protein>
<keyword evidence="5" id="KW-0677">Repeat</keyword>
<dbReference type="Gene3D" id="1.20.120.1750">
    <property type="match status" value="1"/>
</dbReference>
<evidence type="ECO:0000256" key="10">
    <source>
        <dbReference type="SAM" id="Coils"/>
    </source>
</evidence>
<comment type="catalytic activity">
    <reaction evidence="1">
        <text>[E2 ubiquitin-conjugating enzyme]-S-ubiquitinyl-L-cysteine + [acceptor protein]-L-lysine = [E2 ubiquitin-conjugating enzyme]-L-cysteine + [acceptor protein]-N(6)-ubiquitinyl-L-lysine.</text>
        <dbReference type="EC" id="2.3.2.31"/>
    </reaction>
</comment>
<evidence type="ECO:0000259" key="13">
    <source>
        <dbReference type="PROSITE" id="PS51873"/>
    </source>
</evidence>
<reference evidence="15" key="1">
    <citation type="journal article" date="2006" name="PLoS Biol.">
        <title>Macronuclear genome sequence of the ciliate Tetrahymena thermophila, a model eukaryote.</title>
        <authorList>
            <person name="Eisen J.A."/>
            <person name="Coyne R.S."/>
            <person name="Wu M."/>
            <person name="Wu D."/>
            <person name="Thiagarajan M."/>
            <person name="Wortman J.R."/>
            <person name="Badger J.H."/>
            <person name="Ren Q."/>
            <person name="Amedeo P."/>
            <person name="Jones K.M."/>
            <person name="Tallon L.J."/>
            <person name="Delcher A.L."/>
            <person name="Salzberg S.L."/>
            <person name="Silva J.C."/>
            <person name="Haas B.J."/>
            <person name="Majoros W.H."/>
            <person name="Farzad M."/>
            <person name="Carlton J.M."/>
            <person name="Smith R.K. Jr."/>
            <person name="Garg J."/>
            <person name="Pearlman R.E."/>
            <person name="Karrer K.M."/>
            <person name="Sun L."/>
            <person name="Manning G."/>
            <person name="Elde N.C."/>
            <person name="Turkewitz A.P."/>
            <person name="Asai D.J."/>
            <person name="Wilkes D.E."/>
            <person name="Wang Y."/>
            <person name="Cai H."/>
            <person name="Collins K."/>
            <person name="Stewart B.A."/>
            <person name="Lee S.R."/>
            <person name="Wilamowska K."/>
            <person name="Weinberg Z."/>
            <person name="Ruzzo W.L."/>
            <person name="Wloga D."/>
            <person name="Gaertig J."/>
            <person name="Frankel J."/>
            <person name="Tsao C.-C."/>
            <person name="Gorovsky M.A."/>
            <person name="Keeling P.J."/>
            <person name="Waller R.F."/>
            <person name="Patron N.J."/>
            <person name="Cherry J.M."/>
            <person name="Stover N.A."/>
            <person name="Krieger C.J."/>
            <person name="del Toro C."/>
            <person name="Ryder H.F."/>
            <person name="Williamson S.C."/>
            <person name="Barbeau R.A."/>
            <person name="Hamilton E.P."/>
            <person name="Orias E."/>
        </authorList>
    </citation>
    <scope>NUCLEOTIDE SEQUENCE [LARGE SCALE GENOMIC DNA]</scope>
    <source>
        <strain evidence="15">SB210</strain>
    </source>
</reference>
<name>I7M054_TETTS</name>
<sequence>MSQEEEYYEDEDYFANCGDDGQYDDNEEYYEEEKVQQDDSQKIYLACENRLYQNEAIEVVIQNYTLLIKQIAKENGISEGCAFLIMQANNYDKNKQDNIPNHLIDTIFYQESNDLVACKDNKECLLCFDDITQNKGYSLYCKHYFCMSCFKEYVKACLQEGSSILQKKCPMVGCQERLGLSDIFLFLTQPRERNLICKFLLNDILQHNKLLVQCPHSECDNILDFGNNVIVQGKQLNLKCKCSKGYFCSSCKEDAHLPCSCSMLKTWMELIQGKNQDSLNTIWFQLNTKPCPRCKVLIEKNQGCMHMNCKNCNFHFCWLCLGEYVNHEDFYSCNKYKKDDAKDLSKEQQTLKKYEFYTERFKDHLNAAKYTQKESQNQIDNLKLNMKETFKEDKKIEEEIQFYVSAYDILIEAKKCISYTYPIGYYIEQHKLGYFEFLQGELEKNIEPFEQKLNKVKFQELFSNDNENQKFFQYKAEIIQHTSIIKKYLTNMLRDLGEELPDLDIKQMKMKSKAYSKLSKKYSQIPHQENIKAEAHLETDYPILMCDDCKINPIQNDYGLCNACLNSRYEN</sequence>
<accession>I7M054</accession>
<organism evidence="14 15">
    <name type="scientific">Tetrahymena thermophila (strain SB210)</name>
    <dbReference type="NCBI Taxonomy" id="312017"/>
    <lineage>
        <taxon>Eukaryota</taxon>
        <taxon>Sar</taxon>
        <taxon>Alveolata</taxon>
        <taxon>Ciliophora</taxon>
        <taxon>Intramacronucleata</taxon>
        <taxon>Oligohymenophorea</taxon>
        <taxon>Hymenostomatida</taxon>
        <taxon>Tetrahymenina</taxon>
        <taxon>Tetrahymenidae</taxon>
        <taxon>Tetrahymena</taxon>
    </lineage>
</organism>
<dbReference type="EMBL" id="GG662665">
    <property type="protein sequence ID" value="EAR85511.2"/>
    <property type="molecule type" value="Genomic_DNA"/>
</dbReference>
<proteinExistence type="predicted"/>
<evidence type="ECO:0000256" key="5">
    <source>
        <dbReference type="ARBA" id="ARBA00022737"/>
    </source>
</evidence>
<keyword evidence="4" id="KW-0479">Metal-binding</keyword>
<evidence type="ECO:0000256" key="6">
    <source>
        <dbReference type="ARBA" id="ARBA00022771"/>
    </source>
</evidence>
<dbReference type="SMART" id="SM00647">
    <property type="entry name" value="IBR"/>
    <property type="match status" value="2"/>
</dbReference>
<dbReference type="InterPro" id="IPR002867">
    <property type="entry name" value="IBR_dom"/>
</dbReference>
<keyword evidence="6 9" id="KW-0863">Zinc-finger</keyword>
<dbReference type="PROSITE" id="PS51873">
    <property type="entry name" value="TRIAD"/>
    <property type="match status" value="1"/>
</dbReference>
<dbReference type="InParanoid" id="I7M054"/>
<feature type="region of interest" description="Disordered" evidence="11">
    <location>
        <begin position="1"/>
        <end position="23"/>
    </location>
</feature>
<dbReference type="STRING" id="312017.I7M054"/>
<dbReference type="SUPFAM" id="SSF57850">
    <property type="entry name" value="RING/U-box"/>
    <property type="match status" value="2"/>
</dbReference>
<evidence type="ECO:0000256" key="9">
    <source>
        <dbReference type="PROSITE-ProRule" id="PRU00175"/>
    </source>
</evidence>
<feature type="domain" description="RING-type" evidence="13">
    <location>
        <begin position="120"/>
        <end position="337"/>
    </location>
</feature>
<dbReference type="Gene3D" id="3.30.40.10">
    <property type="entry name" value="Zinc/RING finger domain, C3HC4 (zinc finger)"/>
    <property type="match status" value="1"/>
</dbReference>
<dbReference type="RefSeq" id="XP_001033174.2">
    <property type="nucleotide sequence ID" value="XM_001033174.2"/>
</dbReference>
<keyword evidence="10" id="KW-0175">Coiled coil</keyword>
<dbReference type="FunCoup" id="I7M054">
    <property type="interactions" value="469"/>
</dbReference>
<dbReference type="AlphaFoldDB" id="I7M054"/>
<evidence type="ECO:0000256" key="7">
    <source>
        <dbReference type="ARBA" id="ARBA00022786"/>
    </source>
</evidence>
<evidence type="ECO:0000256" key="11">
    <source>
        <dbReference type="SAM" id="MobiDB-lite"/>
    </source>
</evidence>
<evidence type="ECO:0000256" key="2">
    <source>
        <dbReference type="ARBA" id="ARBA00012251"/>
    </source>
</evidence>